<gene>
    <name evidence="2" type="ORF">ENK44_08695</name>
</gene>
<dbReference type="Proteomes" id="UP000885779">
    <property type="component" value="Unassembled WGS sequence"/>
</dbReference>
<evidence type="ECO:0000259" key="1">
    <source>
        <dbReference type="Pfam" id="PF00149"/>
    </source>
</evidence>
<dbReference type="AlphaFoldDB" id="A0A7V4U0I1"/>
<organism evidence="2">
    <name type="scientific">Caldithrix abyssi</name>
    <dbReference type="NCBI Taxonomy" id="187145"/>
    <lineage>
        <taxon>Bacteria</taxon>
        <taxon>Pseudomonadati</taxon>
        <taxon>Calditrichota</taxon>
        <taxon>Calditrichia</taxon>
        <taxon>Calditrichales</taxon>
        <taxon>Calditrichaceae</taxon>
        <taxon>Caldithrix</taxon>
    </lineage>
</organism>
<feature type="domain" description="Calcineurin-like phosphoesterase" evidence="1">
    <location>
        <begin position="1"/>
        <end position="243"/>
    </location>
</feature>
<comment type="caution">
    <text evidence="2">The sequence shown here is derived from an EMBL/GenBank/DDBJ whole genome shotgun (WGS) entry which is preliminary data.</text>
</comment>
<dbReference type="GO" id="GO:0016787">
    <property type="term" value="F:hydrolase activity"/>
    <property type="evidence" value="ECO:0007669"/>
    <property type="project" value="InterPro"/>
</dbReference>
<reference evidence="2" key="1">
    <citation type="journal article" date="2020" name="mSystems">
        <title>Genome- and Community-Level Interaction Insights into Carbon Utilization and Element Cycling Functions of Hydrothermarchaeota in Hydrothermal Sediment.</title>
        <authorList>
            <person name="Zhou Z."/>
            <person name="Liu Y."/>
            <person name="Xu W."/>
            <person name="Pan J."/>
            <person name="Luo Z.H."/>
            <person name="Li M."/>
        </authorList>
    </citation>
    <scope>NUCLEOTIDE SEQUENCE [LARGE SCALE GENOMIC DNA]</scope>
    <source>
        <strain evidence="2">HyVt-577</strain>
    </source>
</reference>
<dbReference type="InterPro" id="IPR004843">
    <property type="entry name" value="Calcineurin-like_PHP"/>
</dbReference>
<sequence>MRLFIISDIHIDFEENSIWLQRLSHQEYTEDALILAGDITHDPNNLQNMLADLRRRFARLFFVPGNHDLWLNNGNFNDSLEKLEHVLSLCREADITIEPQRTGEAGDPSAVWVVPLLSWYAQPHEGEDTLYLHKPGEDADNRMWADNYYIRWPFNDVGPSAYFYQNTRNIVEQKYDAPVISFSHFLPRQDVMFSENRQRDLERIRKFDRNPPFNFSRVAGSTLIEKQIRRLKSVIHVYGHQHINRDRTIDGVRYIAHCLGYPNERSRGQVRGLEQGLKQIWDTTQINAIPGK</sequence>
<protein>
    <recommendedName>
        <fullName evidence="1">Calcineurin-like phosphoesterase domain-containing protein</fullName>
    </recommendedName>
</protein>
<dbReference type="EMBL" id="DRQG01000082">
    <property type="protein sequence ID" value="HGY55765.1"/>
    <property type="molecule type" value="Genomic_DNA"/>
</dbReference>
<dbReference type="CDD" id="cd00838">
    <property type="entry name" value="MPP_superfamily"/>
    <property type="match status" value="1"/>
</dbReference>
<accession>A0A7V4U0I1</accession>
<dbReference type="Pfam" id="PF00149">
    <property type="entry name" value="Metallophos"/>
    <property type="match status" value="1"/>
</dbReference>
<dbReference type="InterPro" id="IPR029052">
    <property type="entry name" value="Metallo-depent_PP-like"/>
</dbReference>
<dbReference type="PANTHER" id="PTHR36492:SF2">
    <property type="entry name" value="[ACYL-CARRIER-PROTEIN] PHOSPHODIESTERASE PPTH"/>
    <property type="match status" value="1"/>
</dbReference>
<proteinExistence type="predicted"/>
<evidence type="ECO:0000313" key="2">
    <source>
        <dbReference type="EMBL" id="HGY55765.1"/>
    </source>
</evidence>
<name>A0A7V4U0I1_CALAY</name>
<dbReference type="Gene3D" id="3.60.21.10">
    <property type="match status" value="1"/>
</dbReference>
<dbReference type="PANTHER" id="PTHR36492">
    <property type="match status" value="1"/>
</dbReference>
<dbReference type="SUPFAM" id="SSF56300">
    <property type="entry name" value="Metallo-dependent phosphatases"/>
    <property type="match status" value="1"/>
</dbReference>
<dbReference type="InterPro" id="IPR052963">
    <property type="entry name" value="Pantetheine_PDE"/>
</dbReference>